<protein>
    <recommendedName>
        <fullName evidence="5">Phosphatidylglycerol/phosphatidylinositol transfer protein</fullName>
    </recommendedName>
</protein>
<evidence type="ECO:0000313" key="4">
    <source>
        <dbReference type="Proteomes" id="UP000815677"/>
    </source>
</evidence>
<dbReference type="Proteomes" id="UP000815677">
    <property type="component" value="Unassembled WGS sequence"/>
</dbReference>
<evidence type="ECO:0000256" key="2">
    <source>
        <dbReference type="SAM" id="SignalP"/>
    </source>
</evidence>
<proteinExistence type="predicted"/>
<dbReference type="InterPro" id="IPR045469">
    <property type="entry name" value="Nis1"/>
</dbReference>
<feature type="region of interest" description="Disordered" evidence="1">
    <location>
        <begin position="163"/>
        <end position="186"/>
    </location>
</feature>
<dbReference type="Pfam" id="PF19271">
    <property type="entry name" value="Nis1"/>
    <property type="match status" value="1"/>
</dbReference>
<organism evidence="3 4">
    <name type="scientific">Mycena chlorophos</name>
    <name type="common">Agaric fungus</name>
    <name type="synonym">Agaricus chlorophos</name>
    <dbReference type="NCBI Taxonomy" id="658473"/>
    <lineage>
        <taxon>Eukaryota</taxon>
        <taxon>Fungi</taxon>
        <taxon>Dikarya</taxon>
        <taxon>Basidiomycota</taxon>
        <taxon>Agaricomycotina</taxon>
        <taxon>Agaricomycetes</taxon>
        <taxon>Agaricomycetidae</taxon>
        <taxon>Agaricales</taxon>
        <taxon>Marasmiineae</taxon>
        <taxon>Mycenaceae</taxon>
        <taxon>Mycena</taxon>
    </lineage>
</organism>
<evidence type="ECO:0008006" key="5">
    <source>
        <dbReference type="Google" id="ProtNLM"/>
    </source>
</evidence>
<sequence length="214" mass="22711">MKLLASLAAFACLLPLGALAQNTAIGYPPANTTVSPGSNITVEVDRPNSLTGSQEVAAVLGVVSCAGRPVCPDPTDVMGSILYSGPFNPQYQTNAQELPPHQNFTITIPATIAKGPAQLNLAHFSLVGAGFWPYLETHNISLSNPENEIQNCPLARLRRGKVPVTSVARRPKPEDAASDQDVFDSEGLRNRTTPLLYMRQSSTAASSFALARSP</sequence>
<feature type="chain" id="PRO_5046183073" description="Phosphatidylglycerol/phosphatidylinositol transfer protein" evidence="2">
    <location>
        <begin position="21"/>
        <end position="214"/>
    </location>
</feature>
<gene>
    <name evidence="3" type="ORF">MCHLO_08923</name>
</gene>
<evidence type="ECO:0000256" key="1">
    <source>
        <dbReference type="SAM" id="MobiDB-lite"/>
    </source>
</evidence>
<keyword evidence="4" id="KW-1185">Reference proteome</keyword>
<reference evidence="3" key="1">
    <citation type="submission" date="2014-09" db="EMBL/GenBank/DDBJ databases">
        <title>Genome sequence of the luminous mushroom Mycena chlorophos for searching fungal bioluminescence genes.</title>
        <authorList>
            <person name="Tanaka Y."/>
            <person name="Kasuga D."/>
            <person name="Oba Y."/>
            <person name="Hase S."/>
            <person name="Sato K."/>
            <person name="Oba Y."/>
            <person name="Sakakibara Y."/>
        </authorList>
    </citation>
    <scope>NUCLEOTIDE SEQUENCE</scope>
</reference>
<evidence type="ECO:0000313" key="3">
    <source>
        <dbReference type="EMBL" id="GAT51811.1"/>
    </source>
</evidence>
<feature type="signal peptide" evidence="2">
    <location>
        <begin position="1"/>
        <end position="20"/>
    </location>
</feature>
<dbReference type="EMBL" id="DF847425">
    <property type="protein sequence ID" value="GAT51811.1"/>
    <property type="molecule type" value="Genomic_DNA"/>
</dbReference>
<keyword evidence="2" id="KW-0732">Signal</keyword>
<accession>A0ABQ0LLB4</accession>
<name>A0ABQ0LLB4_MYCCL</name>